<keyword evidence="4" id="KW-1185">Reference proteome</keyword>
<evidence type="ECO:0000313" key="4">
    <source>
        <dbReference type="Proteomes" id="UP000005801"/>
    </source>
</evidence>
<gene>
    <name evidence="3" type="ORF">PPSIR1_17680</name>
</gene>
<comment type="caution">
    <text evidence="3">The sequence shown here is derived from an EMBL/GenBank/DDBJ whole genome shotgun (WGS) entry which is preliminary data.</text>
</comment>
<proteinExistence type="predicted"/>
<dbReference type="Proteomes" id="UP000005801">
    <property type="component" value="Unassembled WGS sequence"/>
</dbReference>
<dbReference type="RefSeq" id="WP_006975060.1">
    <property type="nucleotide sequence ID" value="NZ_ABCS01000081.1"/>
</dbReference>
<dbReference type="Gene3D" id="3.30.365.10">
    <property type="entry name" value="Aldehyde oxidase/xanthine dehydrogenase, molybdopterin binding domain"/>
    <property type="match status" value="4"/>
</dbReference>
<reference evidence="3 4" key="1">
    <citation type="submission" date="2007-06" db="EMBL/GenBank/DDBJ databases">
        <authorList>
            <person name="Shimkets L."/>
            <person name="Ferriera S."/>
            <person name="Johnson J."/>
            <person name="Kravitz S."/>
            <person name="Beeson K."/>
            <person name="Sutton G."/>
            <person name="Rogers Y.-H."/>
            <person name="Friedman R."/>
            <person name="Frazier M."/>
            <person name="Venter J.C."/>
        </authorList>
    </citation>
    <scope>NUCLEOTIDE SEQUENCE [LARGE SCALE GENOMIC DNA]</scope>
    <source>
        <strain evidence="3 4">SIR-1</strain>
    </source>
</reference>
<sequence length="765" mass="82612">MSEATQDPASSPEASKAIVPLLRRGRVARRRFLLGMLAGTAGLTIYGGVRASADEARVPDPNDVEGAFRPNIYITVTPDDRVLYGFPKAEMGQGTMTGFAMLVAEELEVGLDELEVFFPIASKEYDALETATGGSTSIVTGFVPVRQAAAAARMMLIAAAAERWGVAPDSLHAKAGRVLDDANDRSASYGELVEAAKQQRVPEAPVIKSKQDFKLVGTPARRIDSAPKVTGEAQFGIDVVVPNMTRAVMIHPPRIGAAVVSLDDSKAREMPGVVDVVITPRGVGVVAEKYWQAMRAAPAVEIEWDEGTGPSFGTENLRAELAARTDEGHVAEDEGDVDAVSGTVLEAEYETPYLSHSPMEPMNAVADVRGDVCEIWTGNQGPSAIQEAAANQLGCDRIQVIVHTPYLGGAFGRRSHPEAAIEAVWLSEAVGRPVQVIWSRENDTRGHRYRPQSHNRIKGTLDASGELAALEFHAQSQSIFASLDAGGLFPPVIPPRLRKWLAGNLSRLFDSNTLLADTIPTEGATHLGYAIPNRRVSYANFHTPVVVSWWRSVGYSINTYVVEAFMDELAHAAEQDPYEFRRAMLQDSPRWLGVLEAVAEMSEWGERELPEGVGRGIAVCFAFGSYCAHVIDAHVDEGTIVVDQVYSALDCGYAVNPDLVVSQVEGSVIFALTAALWGEITMKDGAVEQGNFDTYRMMRMHEAPKIEVRLLSSEEDIGGVGEPAVAPVAPALANALFMATGHRLRRLPLQPELDRARARADQGGK</sequence>
<dbReference type="InterPro" id="IPR037165">
    <property type="entry name" value="AldOxase/xan_DH_Mopterin-bd_sf"/>
</dbReference>
<dbReference type="Pfam" id="PF20256">
    <property type="entry name" value="MoCoBD_2"/>
    <property type="match status" value="2"/>
</dbReference>
<evidence type="ECO:0000313" key="3">
    <source>
        <dbReference type="EMBL" id="EDM75761.1"/>
    </source>
</evidence>
<keyword evidence="1" id="KW-0472">Membrane</keyword>
<dbReference type="SUPFAM" id="SSF56003">
    <property type="entry name" value="Molybdenum cofactor-binding domain"/>
    <property type="match status" value="2"/>
</dbReference>
<accession>A6GEC0</accession>
<name>A6GEC0_9BACT</name>
<dbReference type="InterPro" id="IPR012368">
    <property type="entry name" value="OxRdtase_Mopterin-bd_su_IorB"/>
</dbReference>
<dbReference type="EMBL" id="ABCS01000081">
    <property type="protein sequence ID" value="EDM75761.1"/>
    <property type="molecule type" value="Genomic_DNA"/>
</dbReference>
<evidence type="ECO:0000259" key="2">
    <source>
        <dbReference type="SMART" id="SM01008"/>
    </source>
</evidence>
<dbReference type="InterPro" id="IPR008274">
    <property type="entry name" value="AldOxase/xan_DH_MoCoBD1"/>
</dbReference>
<dbReference type="OrthoDB" id="9767994at2"/>
<dbReference type="AlphaFoldDB" id="A6GEC0"/>
<dbReference type="InterPro" id="IPR052516">
    <property type="entry name" value="N-heterocyclic_Hydroxylase"/>
</dbReference>
<protein>
    <submittedName>
        <fullName evidence="3">Twin-arginine translocation pathway signal</fullName>
    </submittedName>
</protein>
<dbReference type="PANTHER" id="PTHR47495:SF2">
    <property type="entry name" value="ALDEHYDE DEHYDROGENASE"/>
    <property type="match status" value="1"/>
</dbReference>
<dbReference type="GO" id="GO:0016491">
    <property type="term" value="F:oxidoreductase activity"/>
    <property type="evidence" value="ECO:0007669"/>
    <property type="project" value="InterPro"/>
</dbReference>
<dbReference type="PROSITE" id="PS51318">
    <property type="entry name" value="TAT"/>
    <property type="match status" value="1"/>
</dbReference>
<dbReference type="PIRSF" id="PIRSF036389">
    <property type="entry name" value="IOR_B"/>
    <property type="match status" value="1"/>
</dbReference>
<feature type="domain" description="Aldehyde oxidase/xanthine dehydrogenase a/b hammerhead" evidence="2">
    <location>
        <begin position="230"/>
        <end position="308"/>
    </location>
</feature>
<dbReference type="InterPro" id="IPR000674">
    <property type="entry name" value="Ald_Oxase/Xan_DH_a/b"/>
</dbReference>
<feature type="transmembrane region" description="Helical" evidence="1">
    <location>
        <begin position="32"/>
        <end position="49"/>
    </location>
</feature>
<dbReference type="STRING" id="391625.PPSIR1_17680"/>
<dbReference type="SMART" id="SM01008">
    <property type="entry name" value="Ald_Xan_dh_C"/>
    <property type="match status" value="1"/>
</dbReference>
<dbReference type="Pfam" id="PF02738">
    <property type="entry name" value="MoCoBD_1"/>
    <property type="match status" value="1"/>
</dbReference>
<keyword evidence="1" id="KW-1133">Transmembrane helix</keyword>
<dbReference type="InterPro" id="IPR006311">
    <property type="entry name" value="TAT_signal"/>
</dbReference>
<dbReference type="InterPro" id="IPR046867">
    <property type="entry name" value="AldOxase/xan_DH_MoCoBD2"/>
</dbReference>
<organism evidence="3 4">
    <name type="scientific">Plesiocystis pacifica SIR-1</name>
    <dbReference type="NCBI Taxonomy" id="391625"/>
    <lineage>
        <taxon>Bacteria</taxon>
        <taxon>Pseudomonadati</taxon>
        <taxon>Myxococcota</taxon>
        <taxon>Polyangia</taxon>
        <taxon>Nannocystales</taxon>
        <taxon>Nannocystaceae</taxon>
        <taxon>Plesiocystis</taxon>
    </lineage>
</organism>
<evidence type="ECO:0000256" key="1">
    <source>
        <dbReference type="SAM" id="Phobius"/>
    </source>
</evidence>
<dbReference type="Gene3D" id="3.90.1170.50">
    <property type="entry name" value="Aldehyde oxidase/xanthine dehydrogenase, a/b hammerhead"/>
    <property type="match status" value="1"/>
</dbReference>
<keyword evidence="1" id="KW-0812">Transmembrane</keyword>
<dbReference type="PANTHER" id="PTHR47495">
    <property type="entry name" value="ALDEHYDE DEHYDROGENASE"/>
    <property type="match status" value="1"/>
</dbReference>
<dbReference type="eggNOG" id="COG1529">
    <property type="taxonomic scope" value="Bacteria"/>
</dbReference>